<dbReference type="InterPro" id="IPR018215">
    <property type="entry name" value="ClpP_Ser_AS"/>
</dbReference>
<keyword evidence="4 8" id="KW-0378">Hydrolase</keyword>
<dbReference type="EC" id="3.4.21.92" evidence="8"/>
<feature type="active site" evidence="7">
    <location>
        <position position="126"/>
    </location>
</feature>
<dbReference type="InterPro" id="IPR001907">
    <property type="entry name" value="ClpP"/>
</dbReference>
<reference evidence="12" key="1">
    <citation type="journal article" date="2018" name="Mol. Phylogenet. Evol.">
        <title>Enlarged and highly repetitive plastome of Lagarostrobos and plastid phylogenomics of Podocarpaceae.</title>
        <authorList>
            <person name="Sudianto E."/>
            <person name="Wu C.-S."/>
            <person name="Leonhard L."/>
            <person name="Martine W.F."/>
            <person name="Chaw S.-M."/>
        </authorList>
    </citation>
    <scope>NUCLEOTIDE SEQUENCE</scope>
</reference>
<evidence type="ECO:0000256" key="4">
    <source>
        <dbReference type="ARBA" id="ARBA00022801"/>
    </source>
</evidence>
<keyword evidence="11" id="KW-0472">Membrane</keyword>
<dbReference type="GO" id="GO:0009368">
    <property type="term" value="C:endopeptidase Clp complex"/>
    <property type="evidence" value="ECO:0007669"/>
    <property type="project" value="TreeGrafter"/>
</dbReference>
<evidence type="ECO:0000256" key="11">
    <source>
        <dbReference type="SAM" id="Phobius"/>
    </source>
</evidence>
<evidence type="ECO:0000313" key="12">
    <source>
        <dbReference type="EMBL" id="BBF90865.1"/>
    </source>
</evidence>
<feature type="compositionally biased region" description="Low complexity" evidence="10">
    <location>
        <begin position="221"/>
        <end position="239"/>
    </location>
</feature>
<evidence type="ECO:0000256" key="9">
    <source>
        <dbReference type="RuleBase" id="RU003567"/>
    </source>
</evidence>
<evidence type="ECO:0000313" key="13">
    <source>
        <dbReference type="EMBL" id="QYB21688.1"/>
    </source>
</evidence>
<dbReference type="Pfam" id="PF00574">
    <property type="entry name" value="CLP_protease"/>
    <property type="match status" value="1"/>
</dbReference>
<protein>
    <recommendedName>
        <fullName evidence="9">ATP-dependent Clp protease proteolytic subunit</fullName>
        <ecNumber evidence="8">3.4.21.92</ecNumber>
    </recommendedName>
</protein>
<evidence type="ECO:0000256" key="1">
    <source>
        <dbReference type="ARBA" id="ARBA00007039"/>
    </source>
</evidence>
<keyword evidence="5 8" id="KW-0720">Serine protease</keyword>
<dbReference type="GO" id="GO:0004252">
    <property type="term" value="F:serine-type endopeptidase activity"/>
    <property type="evidence" value="ECO:0007669"/>
    <property type="project" value="UniProtKB-EC"/>
</dbReference>
<dbReference type="GO" id="GO:0004176">
    <property type="term" value="F:ATP-dependent peptidase activity"/>
    <property type="evidence" value="ECO:0007669"/>
    <property type="project" value="InterPro"/>
</dbReference>
<dbReference type="SUPFAM" id="SSF52096">
    <property type="entry name" value="ClpP/crotonase"/>
    <property type="match status" value="1"/>
</dbReference>
<dbReference type="InterPro" id="IPR023562">
    <property type="entry name" value="ClpP/TepA"/>
</dbReference>
<dbReference type="GO" id="GO:0009536">
    <property type="term" value="C:plastid"/>
    <property type="evidence" value="ECO:0007669"/>
    <property type="project" value="UniProtKB-ARBA"/>
</dbReference>
<organism evidence="12">
    <name type="scientific">Lagarostrobos franklinii</name>
    <name type="common">Huon pine</name>
    <name type="synonym">Dacrydium franklinii</name>
    <dbReference type="NCBI Taxonomy" id="56892"/>
    <lineage>
        <taxon>Eukaryota</taxon>
        <taxon>Viridiplantae</taxon>
        <taxon>Streptophyta</taxon>
        <taxon>Embryophyta</taxon>
        <taxon>Tracheophyta</taxon>
        <taxon>Spermatophyta</taxon>
        <taxon>Pinopsida</taxon>
        <taxon>Pinidae</taxon>
        <taxon>Conifers II</taxon>
        <taxon>Araucariales</taxon>
        <taxon>Podocarpaceae</taxon>
        <taxon>Lagarostrobos</taxon>
    </lineage>
</organism>
<evidence type="ECO:0000256" key="2">
    <source>
        <dbReference type="ARBA" id="ARBA00022640"/>
    </source>
</evidence>
<dbReference type="GO" id="GO:0051117">
    <property type="term" value="F:ATPase binding"/>
    <property type="evidence" value="ECO:0007669"/>
    <property type="project" value="TreeGrafter"/>
</dbReference>
<dbReference type="GO" id="GO:0006515">
    <property type="term" value="P:protein quality control for misfolded or incompletely synthesized proteins"/>
    <property type="evidence" value="ECO:0007669"/>
    <property type="project" value="TreeGrafter"/>
</dbReference>
<dbReference type="EMBL" id="MW470983">
    <property type="protein sequence ID" value="QYB21688.1"/>
    <property type="molecule type" value="Genomic_DNA"/>
</dbReference>
<evidence type="ECO:0000256" key="8">
    <source>
        <dbReference type="RuleBase" id="RU000549"/>
    </source>
</evidence>
<dbReference type="PROSITE" id="PS00381">
    <property type="entry name" value="CLP_PROTEASE_SER"/>
    <property type="match status" value="1"/>
</dbReference>
<accession>A0A3T0ZDB5</accession>
<evidence type="ECO:0000256" key="3">
    <source>
        <dbReference type="ARBA" id="ARBA00022670"/>
    </source>
</evidence>
<feature type="active site" evidence="6">
    <location>
        <position position="101"/>
    </location>
</feature>
<dbReference type="PROSITE" id="PS00382">
    <property type="entry name" value="CLP_PROTEASE_HIS"/>
    <property type="match status" value="1"/>
</dbReference>
<keyword evidence="2 12" id="KW-0934">Plastid</keyword>
<sequence>MPLGVPKVPQQYFEEEDAIWIDLYNRIYDERLLFLMKPIDDESVNQLTSMMVYLTIDDPTREHFLFIHSTGGLVLPGMGLYDLMQYIPPEVNTAVVGMAASMGSVILTGGHPGTRLAFPHATVMIHQPAGTHASGLSSMYTAETADELTIIKDQVVSIYLETTKQKSRLTIWNDLDRDLFLSPEKAVEYGIIDIVINSEMDNPWIILNIRDDQNPPSSPENNNGHSKGSPKKNNGNSNGSHKKNNGNDKNNGKPYLNGFWNDQNPTINSWINPLEIGINGAAHTPSERSTEEQPIPNGTAADDHSTEEQPIPNGTVADDHSSTEEVPTGVPNESPSSPEGELDTVGYRSSELKNEPVSQILVYTIIGALILLATIIKLFLWDGTL</sequence>
<evidence type="ECO:0000256" key="5">
    <source>
        <dbReference type="ARBA" id="ARBA00022825"/>
    </source>
</evidence>
<dbReference type="AlphaFoldDB" id="A0A3T0ZDB5"/>
<feature type="transmembrane region" description="Helical" evidence="11">
    <location>
        <begin position="360"/>
        <end position="380"/>
    </location>
</feature>
<dbReference type="PANTHER" id="PTHR10381">
    <property type="entry name" value="ATP-DEPENDENT CLP PROTEASE PROTEOLYTIC SUBUNIT"/>
    <property type="match status" value="1"/>
</dbReference>
<proteinExistence type="inferred from homology"/>
<comment type="similarity">
    <text evidence="1 9">Belongs to the peptidase S14 family.</text>
</comment>
<keyword evidence="11" id="KW-0812">Transmembrane</keyword>
<keyword evidence="12" id="KW-0150">Chloroplast</keyword>
<dbReference type="PANTHER" id="PTHR10381:SF15">
    <property type="entry name" value="CHLOROPLASTIC ATP-DEPENDENT CLP PROTEASE PROTEOLYTIC SUBUNIT 1"/>
    <property type="match status" value="1"/>
</dbReference>
<evidence type="ECO:0000256" key="10">
    <source>
        <dbReference type="SAM" id="MobiDB-lite"/>
    </source>
</evidence>
<evidence type="ECO:0000256" key="7">
    <source>
        <dbReference type="PROSITE-ProRule" id="PRU10086"/>
    </source>
</evidence>
<dbReference type="InterPro" id="IPR033135">
    <property type="entry name" value="ClpP_His_AS"/>
</dbReference>
<reference evidence="13" key="3">
    <citation type="submission" date="2021-01" db="EMBL/GenBank/DDBJ databases">
        <authorList>
            <person name="Stull G."/>
            <person name="Qu X.-J."/>
            <person name="Parins-Fukuchi C."/>
            <person name="Yang Y.-Y."/>
            <person name="Yang J.-B."/>
            <person name="Yang Z.-Y."/>
            <person name="Hu Y."/>
            <person name="Ma H."/>
            <person name="Soltis P."/>
            <person name="Soltis D."/>
            <person name="Li D.-Z."/>
            <person name="Smith S."/>
            <person name="Yi T.-S."/>
        </authorList>
    </citation>
    <scope>NUCLEOTIDE SEQUENCE</scope>
</reference>
<feature type="region of interest" description="Disordered" evidence="10">
    <location>
        <begin position="280"/>
        <end position="344"/>
    </location>
</feature>
<dbReference type="PRINTS" id="PR00127">
    <property type="entry name" value="CLPPROTEASEP"/>
</dbReference>
<evidence type="ECO:0000256" key="6">
    <source>
        <dbReference type="PROSITE-ProRule" id="PRU10085"/>
    </source>
</evidence>
<keyword evidence="11" id="KW-1133">Transmembrane helix</keyword>
<feature type="region of interest" description="Disordered" evidence="10">
    <location>
        <begin position="209"/>
        <end position="260"/>
    </location>
</feature>
<keyword evidence="3 8" id="KW-0645">Protease</keyword>
<dbReference type="EMBL" id="AP018901">
    <property type="protein sequence ID" value="BBF90865.1"/>
    <property type="molecule type" value="Genomic_DNA"/>
</dbReference>
<name>A0A3T0ZDB5_LAGFR</name>
<dbReference type="Gene3D" id="3.90.226.10">
    <property type="entry name" value="2-enoyl-CoA Hydratase, Chain A, domain 1"/>
    <property type="match status" value="1"/>
</dbReference>
<dbReference type="InterPro" id="IPR029045">
    <property type="entry name" value="ClpP/crotonase-like_dom_sf"/>
</dbReference>
<dbReference type="CDD" id="cd07017">
    <property type="entry name" value="S14_ClpP_2"/>
    <property type="match status" value="1"/>
</dbReference>
<reference evidence="13" key="2">
    <citation type="journal article" date="2021" name="Nat. Plants">
        <title>Gene duplications and phylogenomic conflict underlie major pulses of phenotypic evolution in gymnosperms.</title>
        <authorList>
            <person name="Stull G.W."/>
            <person name="Qu X.J."/>
            <person name="Parins-Fukuchi C."/>
            <person name="Yang Y.Y."/>
            <person name="Yang J.B."/>
            <person name="Yang Z.Y."/>
            <person name="Hu Y."/>
            <person name="Ma H."/>
            <person name="Soltis P.S."/>
            <person name="Soltis D.E."/>
            <person name="Li D.Z."/>
            <person name="Smith S.A."/>
            <person name="Yi T.S."/>
        </authorList>
    </citation>
    <scope>NUCLEOTIDE SEQUENCE</scope>
</reference>
<gene>
    <name evidence="12" type="primary">clpP</name>
</gene>
<geneLocation type="chloroplast" evidence="12"/>